<dbReference type="InterPro" id="IPR007110">
    <property type="entry name" value="Ig-like_dom"/>
</dbReference>
<keyword evidence="2" id="KW-0472">Membrane</keyword>
<reference evidence="5 6" key="1">
    <citation type="journal article" date="2018" name="Elife">
        <title>Firefly genomes illuminate parallel origins of bioluminescence in beetles.</title>
        <authorList>
            <person name="Fallon T.R."/>
            <person name="Lower S.E."/>
            <person name="Chang C.H."/>
            <person name="Bessho-Uehara M."/>
            <person name="Martin G.J."/>
            <person name="Bewick A.J."/>
            <person name="Behringer M."/>
            <person name="Debat H.J."/>
            <person name="Wong I."/>
            <person name="Day J.C."/>
            <person name="Suvorov A."/>
            <person name="Silva C.J."/>
            <person name="Stanger-Hall K.F."/>
            <person name="Hall D.W."/>
            <person name="Schmitz R.J."/>
            <person name="Nelson D.R."/>
            <person name="Lewis S.M."/>
            <person name="Shigenobu S."/>
            <person name="Bybee S.M."/>
            <person name="Larracuente A.M."/>
            <person name="Oba Y."/>
            <person name="Weng J.K."/>
        </authorList>
    </citation>
    <scope>NUCLEOTIDE SEQUENCE [LARGE SCALE GENOMIC DNA]</scope>
    <source>
        <strain evidence="5">1611_PpyrPB1</strain>
        <tissue evidence="5">Whole body</tissue>
    </source>
</reference>
<evidence type="ECO:0000256" key="2">
    <source>
        <dbReference type="SAM" id="Phobius"/>
    </source>
</evidence>
<dbReference type="EMBL" id="VVIM01000005">
    <property type="protein sequence ID" value="KAB0799037.1"/>
    <property type="molecule type" value="Genomic_DNA"/>
</dbReference>
<comment type="caution">
    <text evidence="5">The sequence shown here is derived from an EMBL/GenBank/DDBJ whole genome shotgun (WGS) entry which is preliminary data.</text>
</comment>
<keyword evidence="2" id="KW-0812">Transmembrane</keyword>
<dbReference type="Pfam" id="PF00047">
    <property type="entry name" value="ig"/>
    <property type="match status" value="1"/>
</dbReference>
<keyword evidence="3" id="KW-0732">Signal</keyword>
<dbReference type="PROSITE" id="PS50835">
    <property type="entry name" value="IG_LIKE"/>
    <property type="match status" value="1"/>
</dbReference>
<dbReference type="AlphaFoldDB" id="A0A5N4ANY1"/>
<proteinExistence type="predicted"/>
<dbReference type="InterPro" id="IPR036179">
    <property type="entry name" value="Ig-like_dom_sf"/>
</dbReference>
<feature type="signal peptide" evidence="3">
    <location>
        <begin position="1"/>
        <end position="20"/>
    </location>
</feature>
<evidence type="ECO:0000313" key="6">
    <source>
        <dbReference type="Proteomes" id="UP000327044"/>
    </source>
</evidence>
<dbReference type="Proteomes" id="UP000327044">
    <property type="component" value="Unassembled WGS sequence"/>
</dbReference>
<dbReference type="InterPro" id="IPR013783">
    <property type="entry name" value="Ig-like_fold"/>
</dbReference>
<name>A0A5N4ANY1_PHOPY</name>
<evidence type="ECO:0000259" key="4">
    <source>
        <dbReference type="PROSITE" id="PS50835"/>
    </source>
</evidence>
<sequence length="417" mass="47020">MPTSITSLLLLSITFLTGESSLLIYKSINGRNYPIAATIKISSGRNVTLKCKDINNANNDVEWRRNSGSFESDRYIRNDDASRINFIPFRPEDADVYICKSLKYNVSKAVTITLDDSSSTKRRLKRTQYRIDEDGYDFNKIKLNFSDMLGDFFKNGRKFKYTAPSLWNDQTDDRKIKLNFSDKLDDFLKNGRKFKYTEPSLWNDRTDDRSEIWPGYGQPGSNMFTSNIASNNAPHLELEYEELLKRTDYKTVDSSGSVSGTNEYGFLYCIAIIGGLFLFGGIMCMCVRNNPNVRARLERVSSNGPPCTHAMCVRHRDTNPLAGCILPNLNATNRIPAPIVHTDAIGDVTVLSFSEEMIDGFTDYDDNADGRSDIPPSYANSVDEGKTDLPPSYEEALKIMLPSVYCNQETAPARPLN</sequence>
<dbReference type="InParanoid" id="A0A5N4ANY1"/>
<organism evidence="5 6">
    <name type="scientific">Photinus pyralis</name>
    <name type="common">Common eastern firefly</name>
    <name type="synonym">Lampyris pyralis</name>
    <dbReference type="NCBI Taxonomy" id="7054"/>
    <lineage>
        <taxon>Eukaryota</taxon>
        <taxon>Metazoa</taxon>
        <taxon>Ecdysozoa</taxon>
        <taxon>Arthropoda</taxon>
        <taxon>Hexapoda</taxon>
        <taxon>Insecta</taxon>
        <taxon>Pterygota</taxon>
        <taxon>Neoptera</taxon>
        <taxon>Endopterygota</taxon>
        <taxon>Coleoptera</taxon>
        <taxon>Polyphaga</taxon>
        <taxon>Elateriformia</taxon>
        <taxon>Elateroidea</taxon>
        <taxon>Lampyridae</taxon>
        <taxon>Lampyrinae</taxon>
        <taxon>Photinus</taxon>
    </lineage>
</organism>
<accession>A0A5N4ANY1</accession>
<feature type="region of interest" description="Disordered" evidence="1">
    <location>
        <begin position="364"/>
        <end position="387"/>
    </location>
</feature>
<evidence type="ECO:0000256" key="3">
    <source>
        <dbReference type="SAM" id="SignalP"/>
    </source>
</evidence>
<dbReference type="Gene3D" id="2.60.40.10">
    <property type="entry name" value="Immunoglobulins"/>
    <property type="match status" value="1"/>
</dbReference>
<dbReference type="OrthoDB" id="10622615at2759"/>
<feature type="transmembrane region" description="Helical" evidence="2">
    <location>
        <begin position="265"/>
        <end position="287"/>
    </location>
</feature>
<gene>
    <name evidence="5" type="ORF">PPYR_06917</name>
</gene>
<dbReference type="SUPFAM" id="SSF48726">
    <property type="entry name" value="Immunoglobulin"/>
    <property type="match status" value="1"/>
</dbReference>
<evidence type="ECO:0000256" key="1">
    <source>
        <dbReference type="SAM" id="MobiDB-lite"/>
    </source>
</evidence>
<keyword evidence="6" id="KW-1185">Reference proteome</keyword>
<keyword evidence="2" id="KW-1133">Transmembrane helix</keyword>
<protein>
    <recommendedName>
        <fullName evidence="4">Ig-like domain-containing protein</fullName>
    </recommendedName>
</protein>
<feature type="domain" description="Ig-like" evidence="4">
    <location>
        <begin position="34"/>
        <end position="111"/>
    </location>
</feature>
<evidence type="ECO:0000313" key="5">
    <source>
        <dbReference type="EMBL" id="KAB0799037.1"/>
    </source>
</evidence>
<dbReference type="InterPro" id="IPR013151">
    <property type="entry name" value="Immunoglobulin_dom"/>
</dbReference>
<feature type="chain" id="PRO_5024386520" description="Ig-like domain-containing protein" evidence="3">
    <location>
        <begin position="21"/>
        <end position="417"/>
    </location>
</feature>